<organism evidence="2 3">
    <name type="scientific">Kipferlia bialata</name>
    <dbReference type="NCBI Taxonomy" id="797122"/>
    <lineage>
        <taxon>Eukaryota</taxon>
        <taxon>Metamonada</taxon>
        <taxon>Carpediemonas-like organisms</taxon>
        <taxon>Kipferlia</taxon>
    </lineage>
</organism>
<gene>
    <name evidence="2" type="ORF">KIPB_015310</name>
</gene>
<evidence type="ECO:0000313" key="3">
    <source>
        <dbReference type="Proteomes" id="UP000265618"/>
    </source>
</evidence>
<reference evidence="2 3" key="1">
    <citation type="journal article" date="2018" name="PLoS ONE">
        <title>The draft genome of Kipferlia bialata reveals reductive genome evolution in fornicate parasites.</title>
        <authorList>
            <person name="Tanifuji G."/>
            <person name="Takabayashi S."/>
            <person name="Kume K."/>
            <person name="Takagi M."/>
            <person name="Nakayama T."/>
            <person name="Kamikawa R."/>
            <person name="Inagaki Y."/>
            <person name="Hashimoto T."/>
        </authorList>
    </citation>
    <scope>NUCLEOTIDE SEQUENCE [LARGE SCALE GENOMIC DNA]</scope>
    <source>
        <strain evidence="2">NY0173</strain>
    </source>
</reference>
<dbReference type="AlphaFoldDB" id="A0A9K3DDE1"/>
<feature type="region of interest" description="Disordered" evidence="1">
    <location>
        <begin position="30"/>
        <end position="59"/>
    </location>
</feature>
<dbReference type="Proteomes" id="UP000265618">
    <property type="component" value="Unassembled WGS sequence"/>
</dbReference>
<proteinExistence type="predicted"/>
<name>A0A9K3DDE1_9EUKA</name>
<feature type="non-terminal residue" evidence="2">
    <location>
        <position position="1"/>
    </location>
</feature>
<comment type="caution">
    <text evidence="2">The sequence shown here is derived from an EMBL/GenBank/DDBJ whole genome shotgun (WGS) entry which is preliminary data.</text>
</comment>
<sequence>ERETLGEDTEGTECVVLVRETDLDMEMEDQFPTPGELEAPVPIPSGLYDAPSPQMSVTSMDSLDSIGTVLY</sequence>
<keyword evidence="3" id="KW-1185">Reference proteome</keyword>
<evidence type="ECO:0000256" key="1">
    <source>
        <dbReference type="SAM" id="MobiDB-lite"/>
    </source>
</evidence>
<accession>A0A9K3DDE1</accession>
<protein>
    <submittedName>
        <fullName evidence="2">Uncharacterized protein</fullName>
    </submittedName>
</protein>
<evidence type="ECO:0000313" key="2">
    <source>
        <dbReference type="EMBL" id="GIQ91868.1"/>
    </source>
</evidence>
<dbReference type="EMBL" id="BDIP01008487">
    <property type="protein sequence ID" value="GIQ91868.1"/>
    <property type="molecule type" value="Genomic_DNA"/>
</dbReference>